<name>A0A9X1M936_9MICC</name>
<protein>
    <recommendedName>
        <fullName evidence="12">Polysaccharide biosynthesis protein</fullName>
    </recommendedName>
</protein>
<evidence type="ECO:0000256" key="4">
    <source>
        <dbReference type="ARBA" id="ARBA00022989"/>
    </source>
</evidence>
<feature type="transmembrane region" description="Helical" evidence="7">
    <location>
        <begin position="226"/>
        <end position="248"/>
    </location>
</feature>
<feature type="transmembrane region" description="Helical" evidence="7">
    <location>
        <begin position="268"/>
        <end position="287"/>
    </location>
</feature>
<evidence type="ECO:0000256" key="1">
    <source>
        <dbReference type="ARBA" id="ARBA00004651"/>
    </source>
</evidence>
<keyword evidence="2" id="KW-1003">Cell membrane</keyword>
<dbReference type="EMBL" id="JAJFZT010000009">
    <property type="protein sequence ID" value="MCC3273753.1"/>
    <property type="molecule type" value="Genomic_DNA"/>
</dbReference>
<evidence type="ECO:0000313" key="8">
    <source>
        <dbReference type="EMBL" id="MCC3273753.1"/>
    </source>
</evidence>
<evidence type="ECO:0000313" key="9">
    <source>
        <dbReference type="EMBL" id="UON91244.1"/>
    </source>
</evidence>
<evidence type="ECO:0000313" key="10">
    <source>
        <dbReference type="Proteomes" id="UP000829758"/>
    </source>
</evidence>
<feature type="region of interest" description="Disordered" evidence="6">
    <location>
        <begin position="1"/>
        <end position="21"/>
    </location>
</feature>
<dbReference type="Proteomes" id="UP001155145">
    <property type="component" value="Unassembled WGS sequence"/>
</dbReference>
<feature type="compositionally biased region" description="Basic and acidic residues" evidence="6">
    <location>
        <begin position="1"/>
        <end position="11"/>
    </location>
</feature>
<evidence type="ECO:0000256" key="5">
    <source>
        <dbReference type="ARBA" id="ARBA00023136"/>
    </source>
</evidence>
<evidence type="ECO:0000256" key="6">
    <source>
        <dbReference type="SAM" id="MobiDB-lite"/>
    </source>
</evidence>
<feature type="transmembrane region" description="Helical" evidence="7">
    <location>
        <begin position="299"/>
        <end position="322"/>
    </location>
</feature>
<accession>A0A9X1M936</accession>
<feature type="transmembrane region" description="Helical" evidence="7">
    <location>
        <begin position="95"/>
        <end position="117"/>
    </location>
</feature>
<feature type="transmembrane region" description="Helical" evidence="7">
    <location>
        <begin position="129"/>
        <end position="152"/>
    </location>
</feature>
<dbReference type="AlphaFoldDB" id="A0A9X1M936"/>
<dbReference type="RefSeq" id="WP_227929443.1">
    <property type="nucleotide sequence ID" value="NZ_CP094984.1"/>
</dbReference>
<sequence>MRKSPRTDSSRPADGSIGGKSAAGVGSASLVSAAVGYVLLLVAARTLDTEANAVFLAFWSFLFFIFGVLGGITVETTRATRAAADLPDSDRGTRFAGPALLIGAGTSVVLFATSFWWGEALFGSLAATLVPVICLVAVVYAGHVATIGALGGSGNWNQYSVAVFAESGVRLAAAAAVFAVGATVGGLAVASALAAAAWLLLLMFSKDVRGTVLSRADVGTNRYVRNVLHACLAATASAALVVGFPAMLKFTTPDNVYLASAPLLMALSLTRAPLMIPLTAFQGVAITHFMSRKEQGAKAYLPIFLVVLGVAAAGALAAALVGPWLMVFLLGPDYHVSGLVLAALTFDSGFLALLTLTGSLTVAAGRHRAYSLGWVCAVAVSLSLLLLPLGIEAKTILSLGVGPLCGIIVHTVFVQRSLKPARR</sequence>
<feature type="transmembrane region" description="Helical" evidence="7">
    <location>
        <begin position="334"/>
        <end position="357"/>
    </location>
</feature>
<evidence type="ECO:0000256" key="3">
    <source>
        <dbReference type="ARBA" id="ARBA00022692"/>
    </source>
</evidence>
<evidence type="ECO:0000313" key="11">
    <source>
        <dbReference type="Proteomes" id="UP001155145"/>
    </source>
</evidence>
<comment type="subcellular location">
    <subcellularLocation>
        <location evidence="1">Cell membrane</location>
        <topology evidence="1">Multi-pass membrane protein</topology>
    </subcellularLocation>
</comment>
<dbReference type="GO" id="GO:0005886">
    <property type="term" value="C:plasma membrane"/>
    <property type="evidence" value="ECO:0007669"/>
    <property type="project" value="UniProtKB-SubCell"/>
</dbReference>
<gene>
    <name evidence="8" type="ORF">LJ755_13570</name>
    <name evidence="9" type="ORF">MUK71_11580</name>
</gene>
<feature type="transmembrane region" description="Helical" evidence="7">
    <location>
        <begin position="395"/>
        <end position="414"/>
    </location>
</feature>
<dbReference type="Proteomes" id="UP000829758">
    <property type="component" value="Chromosome"/>
</dbReference>
<dbReference type="PANTHER" id="PTHR30250:SF11">
    <property type="entry name" value="O-ANTIGEN TRANSPORTER-RELATED"/>
    <property type="match status" value="1"/>
</dbReference>
<feature type="transmembrane region" description="Helical" evidence="7">
    <location>
        <begin position="369"/>
        <end position="389"/>
    </location>
</feature>
<proteinExistence type="predicted"/>
<keyword evidence="3 7" id="KW-0812">Transmembrane</keyword>
<dbReference type="InterPro" id="IPR050833">
    <property type="entry name" value="Poly_Biosynth_Transport"/>
</dbReference>
<reference evidence="8" key="1">
    <citation type="submission" date="2021-10" db="EMBL/GenBank/DDBJ databases">
        <title>Novel species in genus Arthrobacter.</title>
        <authorList>
            <person name="Liu Y."/>
        </authorList>
    </citation>
    <scope>NUCLEOTIDE SEQUENCE</scope>
    <source>
        <strain evidence="10">zg-Y462</strain>
        <strain evidence="8">Zg-Y462</strain>
    </source>
</reference>
<organism evidence="8 11">
    <name type="scientific">Arthrobacter zhangbolii</name>
    <dbReference type="NCBI Taxonomy" id="2886936"/>
    <lineage>
        <taxon>Bacteria</taxon>
        <taxon>Bacillati</taxon>
        <taxon>Actinomycetota</taxon>
        <taxon>Actinomycetes</taxon>
        <taxon>Micrococcales</taxon>
        <taxon>Micrococcaceae</taxon>
        <taxon>Arthrobacter</taxon>
    </lineage>
</organism>
<keyword evidence="10" id="KW-1185">Reference proteome</keyword>
<feature type="transmembrane region" description="Helical" evidence="7">
    <location>
        <begin position="56"/>
        <end position="74"/>
    </location>
</feature>
<evidence type="ECO:0008006" key="12">
    <source>
        <dbReference type="Google" id="ProtNLM"/>
    </source>
</evidence>
<keyword evidence="4 7" id="KW-1133">Transmembrane helix</keyword>
<dbReference type="PANTHER" id="PTHR30250">
    <property type="entry name" value="PST FAMILY PREDICTED COLANIC ACID TRANSPORTER"/>
    <property type="match status" value="1"/>
</dbReference>
<evidence type="ECO:0000256" key="2">
    <source>
        <dbReference type="ARBA" id="ARBA00022475"/>
    </source>
</evidence>
<evidence type="ECO:0000256" key="7">
    <source>
        <dbReference type="SAM" id="Phobius"/>
    </source>
</evidence>
<dbReference type="EMBL" id="CP094984">
    <property type="protein sequence ID" value="UON91244.1"/>
    <property type="molecule type" value="Genomic_DNA"/>
</dbReference>
<keyword evidence="5 7" id="KW-0472">Membrane</keyword>
<feature type="transmembrane region" description="Helical" evidence="7">
    <location>
        <begin position="186"/>
        <end position="205"/>
    </location>
</feature>
<feature type="transmembrane region" description="Helical" evidence="7">
    <location>
        <begin position="21"/>
        <end position="44"/>
    </location>
</feature>